<evidence type="ECO:0000313" key="3">
    <source>
        <dbReference type="Proteomes" id="UP000198582"/>
    </source>
</evidence>
<dbReference type="RefSeq" id="WP_143086229.1">
    <property type="nucleotide sequence ID" value="NZ_FOEF01000007.1"/>
</dbReference>
<dbReference type="AlphaFoldDB" id="A0A1H8XIP3"/>
<evidence type="ECO:0000256" key="1">
    <source>
        <dbReference type="SAM" id="MobiDB-lite"/>
    </source>
</evidence>
<protein>
    <recommendedName>
        <fullName evidence="4">CDP-Glycerol:Poly(Glycerophosphate) glycerophosphotransferase</fullName>
    </recommendedName>
</protein>
<reference evidence="2 3" key="1">
    <citation type="submission" date="2016-10" db="EMBL/GenBank/DDBJ databases">
        <authorList>
            <person name="de Groot N.N."/>
        </authorList>
    </citation>
    <scope>NUCLEOTIDE SEQUENCE [LARGE SCALE GENOMIC DNA]</scope>
    <source>
        <strain evidence="2 3">DSM 44993</strain>
    </source>
</reference>
<organism evidence="2 3">
    <name type="scientific">Amycolatopsis saalfeldensis</name>
    <dbReference type="NCBI Taxonomy" id="394193"/>
    <lineage>
        <taxon>Bacteria</taxon>
        <taxon>Bacillati</taxon>
        <taxon>Actinomycetota</taxon>
        <taxon>Actinomycetes</taxon>
        <taxon>Pseudonocardiales</taxon>
        <taxon>Pseudonocardiaceae</taxon>
        <taxon>Amycolatopsis</taxon>
    </lineage>
</organism>
<proteinExistence type="predicted"/>
<evidence type="ECO:0008006" key="4">
    <source>
        <dbReference type="Google" id="ProtNLM"/>
    </source>
</evidence>
<dbReference type="OrthoDB" id="3661391at2"/>
<gene>
    <name evidence="2" type="ORF">SAMN04489732_107314</name>
</gene>
<dbReference type="SUPFAM" id="SSF53756">
    <property type="entry name" value="UDP-Glycosyltransferase/glycogen phosphorylase"/>
    <property type="match status" value="1"/>
</dbReference>
<evidence type="ECO:0000313" key="2">
    <source>
        <dbReference type="EMBL" id="SEP39631.1"/>
    </source>
</evidence>
<accession>A0A1H8XIP3</accession>
<keyword evidence="3" id="KW-1185">Reference proteome</keyword>
<dbReference type="STRING" id="394193.SAMN04489732_107314"/>
<feature type="region of interest" description="Disordered" evidence="1">
    <location>
        <begin position="394"/>
        <end position="414"/>
    </location>
</feature>
<sequence length="414" mass="44901">MPDLSWVRSPVGAADQHWATRLGGKSVLVLVPHIEAGTRLFDLLPLLEGDHRVQAVFTVPEPWESWPATHDFLTAQGGVVLPWAQARRGCYDLVLAASTRGIDEVTGPKLLIPHGGGFGQYRPWRPPDTTAREWRPLVGLDADQLMREGQLRADAIALVHDREQDLLEQTCPRASPAAVVTGDIALDRLTASLPHRQHYRRALGVGDEQRLVVVTSTWSGRSAFGRHPDLFERVLAGLPRDRYRVAAALHPQIWSHHSVWQVRSWLADSLRQGLLLLPPDEGWRATLVAADYLLGDYGSVTGYAASAGVPVLLAGNDDTPLLPGTATATLARLAPRWQPGQPLVAQLHAAAAARDATELPGVLSKLLTSRPGDAAAVFRHTMYRLLGLTEPPRPAHAAPVPLPSPIATTTTVPS</sequence>
<dbReference type="EMBL" id="FOEF01000007">
    <property type="protein sequence ID" value="SEP39631.1"/>
    <property type="molecule type" value="Genomic_DNA"/>
</dbReference>
<name>A0A1H8XIP3_9PSEU</name>
<dbReference type="Proteomes" id="UP000198582">
    <property type="component" value="Unassembled WGS sequence"/>
</dbReference>